<dbReference type="PANTHER" id="PTHR21021">
    <property type="entry name" value="GAF/PUTATIVE CYTOSKELETAL PROTEIN"/>
    <property type="match status" value="1"/>
</dbReference>
<dbReference type="EMBL" id="JANBPY010001657">
    <property type="protein sequence ID" value="KAJ1959188.1"/>
    <property type="molecule type" value="Genomic_DNA"/>
</dbReference>
<evidence type="ECO:0000256" key="1">
    <source>
        <dbReference type="ARBA" id="ARBA00006658"/>
    </source>
</evidence>
<reference evidence="3" key="1">
    <citation type="submission" date="2022-07" db="EMBL/GenBank/DDBJ databases">
        <title>Phylogenomic reconstructions and comparative analyses of Kickxellomycotina fungi.</title>
        <authorList>
            <person name="Reynolds N.K."/>
            <person name="Stajich J.E."/>
            <person name="Barry K."/>
            <person name="Grigoriev I.V."/>
            <person name="Crous P."/>
            <person name="Smith M.E."/>
        </authorList>
    </citation>
    <scope>NUCLEOTIDE SEQUENCE</scope>
    <source>
        <strain evidence="3">RSA 1196</strain>
    </source>
</reference>
<proteinExistence type="inferred from homology"/>
<dbReference type="GO" id="GO:0031929">
    <property type="term" value="P:TOR signaling"/>
    <property type="evidence" value="ECO:0007669"/>
    <property type="project" value="TreeGrafter"/>
</dbReference>
<dbReference type="GO" id="GO:0005829">
    <property type="term" value="C:cytosol"/>
    <property type="evidence" value="ECO:0007669"/>
    <property type="project" value="TreeGrafter"/>
</dbReference>
<organism evidence="3 4">
    <name type="scientific">Dispira parvispora</name>
    <dbReference type="NCBI Taxonomy" id="1520584"/>
    <lineage>
        <taxon>Eukaryota</taxon>
        <taxon>Fungi</taxon>
        <taxon>Fungi incertae sedis</taxon>
        <taxon>Zoopagomycota</taxon>
        <taxon>Kickxellomycotina</taxon>
        <taxon>Dimargaritomycetes</taxon>
        <taxon>Dimargaritales</taxon>
        <taxon>Dimargaritaceae</taxon>
        <taxon>Dispira</taxon>
    </lineage>
</organism>
<accession>A0A9W8ALV4</accession>
<dbReference type="InterPro" id="IPR051330">
    <property type="entry name" value="Phosphatase_reg/MetRdx"/>
</dbReference>
<comment type="caution">
    <text evidence="3">The sequence shown here is derived from an EMBL/GenBank/DDBJ whole genome shotgun (WGS) entry which is preliminary data.</text>
</comment>
<dbReference type="Pfam" id="PF04176">
    <property type="entry name" value="TIP41"/>
    <property type="match status" value="1"/>
</dbReference>
<comment type="similarity">
    <text evidence="1">Belongs to the TIP41 family.</text>
</comment>
<keyword evidence="4" id="KW-1185">Reference proteome</keyword>
<evidence type="ECO:0000313" key="4">
    <source>
        <dbReference type="Proteomes" id="UP001150925"/>
    </source>
</evidence>
<dbReference type="PANTHER" id="PTHR21021:SF16">
    <property type="entry name" value="TIP41-LIKE PROTEIN"/>
    <property type="match status" value="1"/>
</dbReference>
<dbReference type="OrthoDB" id="10253878at2759"/>
<feature type="region of interest" description="Disordered" evidence="2">
    <location>
        <begin position="1"/>
        <end position="26"/>
    </location>
</feature>
<dbReference type="InterPro" id="IPR007303">
    <property type="entry name" value="TIP41-like"/>
</dbReference>
<name>A0A9W8ALV4_9FUNG</name>
<evidence type="ECO:0000256" key="2">
    <source>
        <dbReference type="SAM" id="MobiDB-lite"/>
    </source>
</evidence>
<dbReference type="Proteomes" id="UP001150925">
    <property type="component" value="Unassembled WGS sequence"/>
</dbReference>
<evidence type="ECO:0000313" key="3">
    <source>
        <dbReference type="EMBL" id="KAJ1959188.1"/>
    </source>
</evidence>
<protein>
    <submittedName>
        <fullName evidence="3">Tap42 interacting protein</fullName>
    </submittedName>
</protein>
<gene>
    <name evidence="3" type="primary">TIP41</name>
    <name evidence="3" type="ORF">IWQ62_004712</name>
</gene>
<feature type="compositionally biased region" description="Polar residues" evidence="2">
    <location>
        <begin position="9"/>
        <end position="26"/>
    </location>
</feature>
<sequence>MASRPPLSPTTMPTGNPTSASQPQPNVVTTADGIRYIDIQGWRIASRKQPISASDTIEHYEQQLGFPIPEMIFGSNYLRITHQASGLALEWNAWDALGQVDKDLRNSAWLQVAHAKEWSNYRLETSSNSSSGVDLTTKAKSPALAGTATTTATKGGMGTTALDTAGPFTSATEMEQVTKKYDWTYSTTYPGTLIRPPGNPTLEFQPTETLGINYDRLKLQEPILFFDDFILYEDELADNGISLVNVKVRVMSFGFFILQRFYLRVDGVAFRLFDTRVYHEFGQPFLVRECLANESGFEGMVQRLPRTNDRHRQPQISLLADSAWVAHILANSPGTPIQDYVQGGTNTSASSFAYRRTVEKLDLP</sequence>
<dbReference type="AlphaFoldDB" id="A0A9W8ALV4"/>